<dbReference type="SUPFAM" id="SSF48403">
    <property type="entry name" value="Ankyrin repeat"/>
    <property type="match status" value="1"/>
</dbReference>
<evidence type="ECO:0000256" key="2">
    <source>
        <dbReference type="ARBA" id="ARBA00023043"/>
    </source>
</evidence>
<dbReference type="SMART" id="SM00248">
    <property type="entry name" value="ANK"/>
    <property type="match status" value="3"/>
</dbReference>
<dbReference type="PANTHER" id="PTHR24171">
    <property type="entry name" value="ANKYRIN REPEAT DOMAIN-CONTAINING PROTEIN 39-RELATED"/>
    <property type="match status" value="1"/>
</dbReference>
<dbReference type="OrthoDB" id="360612at2"/>
<dbReference type="Pfam" id="PF12796">
    <property type="entry name" value="Ank_2"/>
    <property type="match status" value="1"/>
</dbReference>
<evidence type="ECO:0000313" key="5">
    <source>
        <dbReference type="Proteomes" id="UP000186400"/>
    </source>
</evidence>
<dbReference type="InterPro" id="IPR002110">
    <property type="entry name" value="Ankyrin_rpt"/>
</dbReference>
<evidence type="ECO:0000256" key="3">
    <source>
        <dbReference type="PROSITE-ProRule" id="PRU00023"/>
    </source>
</evidence>
<keyword evidence="5" id="KW-1185">Reference proteome</keyword>
<dbReference type="GO" id="GO:0085020">
    <property type="term" value="P:protein K6-linked ubiquitination"/>
    <property type="evidence" value="ECO:0007669"/>
    <property type="project" value="TreeGrafter"/>
</dbReference>
<dbReference type="RefSeq" id="WP_076488694.1">
    <property type="nucleotide sequence ID" value="NZ_FTMS01000008.1"/>
</dbReference>
<dbReference type="PROSITE" id="PS50088">
    <property type="entry name" value="ANK_REPEAT"/>
    <property type="match status" value="2"/>
</dbReference>
<name>A0A1N6SM79_9SPIO</name>
<feature type="repeat" description="ANK" evidence="3">
    <location>
        <begin position="152"/>
        <end position="185"/>
    </location>
</feature>
<keyword evidence="2 3" id="KW-0040">ANK repeat</keyword>
<dbReference type="GO" id="GO:0004842">
    <property type="term" value="F:ubiquitin-protein transferase activity"/>
    <property type="evidence" value="ECO:0007669"/>
    <property type="project" value="TreeGrafter"/>
</dbReference>
<protein>
    <submittedName>
        <fullName evidence="4">Ankyrin repeat-containing protein</fullName>
    </submittedName>
</protein>
<proteinExistence type="predicted"/>
<sequence length="215" mass="23695">MKSLILVAILVLTTLAIGADPRDILATGTPEEIKSQLGSIRNALERDAFHWTPLMLAAAQNHHPEVIVLLLEQGENREARSLDDWDALMFAAAFNPNRDVLAALLEAGADPDRRTRDAWVAGYGVARFTGGMVQFDGLGLFQEAAPEEEREYGWSALFFAARYNDSPGVLEELLLAGADPRLRDEHGLTALDYIVQAGQGRGEFRKLLEVWTPPE</sequence>
<feature type="repeat" description="ANK" evidence="3">
    <location>
        <begin position="49"/>
        <end position="82"/>
    </location>
</feature>
<keyword evidence="1" id="KW-0677">Repeat</keyword>
<dbReference type="PANTHER" id="PTHR24171:SF8">
    <property type="entry name" value="BRCA1-ASSOCIATED RING DOMAIN PROTEIN 1"/>
    <property type="match status" value="1"/>
</dbReference>
<dbReference type="AlphaFoldDB" id="A0A1N6SM79"/>
<dbReference type="Gene3D" id="1.25.40.20">
    <property type="entry name" value="Ankyrin repeat-containing domain"/>
    <property type="match status" value="2"/>
</dbReference>
<dbReference type="Proteomes" id="UP000186400">
    <property type="component" value="Unassembled WGS sequence"/>
</dbReference>
<dbReference type="EMBL" id="FTMS01000008">
    <property type="protein sequence ID" value="SIQ42208.1"/>
    <property type="molecule type" value="Genomic_DNA"/>
</dbReference>
<organism evidence="4 5">
    <name type="scientific">Alkalispirochaeta americana</name>
    <dbReference type="NCBI Taxonomy" id="159291"/>
    <lineage>
        <taxon>Bacteria</taxon>
        <taxon>Pseudomonadati</taxon>
        <taxon>Spirochaetota</taxon>
        <taxon>Spirochaetia</taxon>
        <taxon>Spirochaetales</taxon>
        <taxon>Spirochaetaceae</taxon>
        <taxon>Alkalispirochaeta</taxon>
    </lineage>
</organism>
<dbReference type="Pfam" id="PF00023">
    <property type="entry name" value="Ank"/>
    <property type="match status" value="1"/>
</dbReference>
<dbReference type="InterPro" id="IPR036770">
    <property type="entry name" value="Ankyrin_rpt-contain_sf"/>
</dbReference>
<evidence type="ECO:0000256" key="1">
    <source>
        <dbReference type="ARBA" id="ARBA00022737"/>
    </source>
</evidence>
<dbReference type="STRING" id="159291.SAMN05920897_108137"/>
<accession>A0A1N6SM79</accession>
<evidence type="ECO:0000313" key="4">
    <source>
        <dbReference type="EMBL" id="SIQ42208.1"/>
    </source>
</evidence>
<reference evidence="4 5" key="1">
    <citation type="submission" date="2017-01" db="EMBL/GenBank/DDBJ databases">
        <authorList>
            <person name="Mah S.A."/>
            <person name="Swanson W.J."/>
            <person name="Moy G.W."/>
            <person name="Vacquier V.D."/>
        </authorList>
    </citation>
    <scope>NUCLEOTIDE SEQUENCE [LARGE SCALE GENOMIC DNA]</scope>
    <source>
        <strain evidence="4 5">ASpG1</strain>
    </source>
</reference>
<gene>
    <name evidence="4" type="ORF">SAMN05920897_108137</name>
</gene>